<sequence length="112" mass="12630">MKSGASSWKVRTFTQETPSHPRYNAQTPSLKGCIGSTSKEGGRETISESNCWIRQQNALKALDKLGHPPFLHLNPLLHHMSSDRQENSYDQKVTVTDQWTTYLWLSPDCAGL</sequence>
<gene>
    <name evidence="2" type="ORF">IV203_031268</name>
</gene>
<dbReference type="Proteomes" id="UP000693970">
    <property type="component" value="Unassembled WGS sequence"/>
</dbReference>
<reference evidence="2" key="2">
    <citation type="submission" date="2021-04" db="EMBL/GenBank/DDBJ databases">
        <authorList>
            <person name="Podell S."/>
        </authorList>
    </citation>
    <scope>NUCLEOTIDE SEQUENCE</scope>
    <source>
        <strain evidence="2">Hildebrandi</strain>
    </source>
</reference>
<keyword evidence="3" id="KW-1185">Reference proteome</keyword>
<feature type="region of interest" description="Disordered" evidence="1">
    <location>
        <begin position="1"/>
        <end position="43"/>
    </location>
</feature>
<dbReference type="AlphaFoldDB" id="A0A9K3LTX8"/>
<protein>
    <submittedName>
        <fullName evidence="2">Uncharacterized protein</fullName>
    </submittedName>
</protein>
<dbReference type="EMBL" id="JAGRRH010000006">
    <property type="protein sequence ID" value="KAG7368525.1"/>
    <property type="molecule type" value="Genomic_DNA"/>
</dbReference>
<organism evidence="2 3">
    <name type="scientific">Nitzschia inconspicua</name>
    <dbReference type="NCBI Taxonomy" id="303405"/>
    <lineage>
        <taxon>Eukaryota</taxon>
        <taxon>Sar</taxon>
        <taxon>Stramenopiles</taxon>
        <taxon>Ochrophyta</taxon>
        <taxon>Bacillariophyta</taxon>
        <taxon>Bacillariophyceae</taxon>
        <taxon>Bacillariophycidae</taxon>
        <taxon>Bacillariales</taxon>
        <taxon>Bacillariaceae</taxon>
        <taxon>Nitzschia</taxon>
    </lineage>
</organism>
<proteinExistence type="predicted"/>
<comment type="caution">
    <text evidence="2">The sequence shown here is derived from an EMBL/GenBank/DDBJ whole genome shotgun (WGS) entry which is preliminary data.</text>
</comment>
<evidence type="ECO:0000256" key="1">
    <source>
        <dbReference type="SAM" id="MobiDB-lite"/>
    </source>
</evidence>
<feature type="compositionally biased region" description="Polar residues" evidence="1">
    <location>
        <begin position="12"/>
        <end position="39"/>
    </location>
</feature>
<accession>A0A9K3LTX8</accession>
<evidence type="ECO:0000313" key="2">
    <source>
        <dbReference type="EMBL" id="KAG7368525.1"/>
    </source>
</evidence>
<name>A0A9K3LTX8_9STRA</name>
<reference evidence="2" key="1">
    <citation type="journal article" date="2021" name="Sci. Rep.">
        <title>Diploid genomic architecture of Nitzschia inconspicua, an elite biomass production diatom.</title>
        <authorList>
            <person name="Oliver A."/>
            <person name="Podell S."/>
            <person name="Pinowska A."/>
            <person name="Traller J.C."/>
            <person name="Smith S.R."/>
            <person name="McClure R."/>
            <person name="Beliaev A."/>
            <person name="Bohutskyi P."/>
            <person name="Hill E.A."/>
            <person name="Rabines A."/>
            <person name="Zheng H."/>
            <person name="Allen L.Z."/>
            <person name="Kuo A."/>
            <person name="Grigoriev I.V."/>
            <person name="Allen A.E."/>
            <person name="Hazlebeck D."/>
            <person name="Allen E.E."/>
        </authorList>
    </citation>
    <scope>NUCLEOTIDE SEQUENCE</scope>
    <source>
        <strain evidence="2">Hildebrandi</strain>
    </source>
</reference>
<evidence type="ECO:0000313" key="3">
    <source>
        <dbReference type="Proteomes" id="UP000693970"/>
    </source>
</evidence>